<keyword evidence="3" id="KW-1185">Reference proteome</keyword>
<evidence type="ECO:0000259" key="1">
    <source>
        <dbReference type="Pfam" id="PF13700"/>
    </source>
</evidence>
<dbReference type="Proteomes" id="UP000494252">
    <property type="component" value="Unassembled WGS sequence"/>
</dbReference>
<dbReference type="EMBL" id="CADIKI010000024">
    <property type="protein sequence ID" value="CAB3807266.1"/>
    <property type="molecule type" value="Genomic_DNA"/>
</dbReference>
<dbReference type="InterPro" id="IPR025296">
    <property type="entry name" value="DUF4158"/>
</dbReference>
<organism evidence="2 3">
    <name type="scientific">Paraburkholderia fynbosensis</name>
    <dbReference type="NCBI Taxonomy" id="1200993"/>
    <lineage>
        <taxon>Bacteria</taxon>
        <taxon>Pseudomonadati</taxon>
        <taxon>Pseudomonadota</taxon>
        <taxon>Betaproteobacteria</taxon>
        <taxon>Burkholderiales</taxon>
        <taxon>Burkholderiaceae</taxon>
        <taxon>Paraburkholderia</taxon>
    </lineage>
</organism>
<accession>A0A6J5GVZ3</accession>
<dbReference type="RefSeq" id="WP_175165386.1">
    <property type="nucleotide sequence ID" value="NZ_CADIKI010000024.1"/>
</dbReference>
<feature type="domain" description="DUF4158" evidence="1">
    <location>
        <begin position="15"/>
        <end position="68"/>
    </location>
</feature>
<dbReference type="Pfam" id="PF13700">
    <property type="entry name" value="DUF4158"/>
    <property type="match status" value="1"/>
</dbReference>
<evidence type="ECO:0000313" key="2">
    <source>
        <dbReference type="EMBL" id="CAB3807266.1"/>
    </source>
</evidence>
<sequence length="74" mass="8237">MTSRSAAVHETCPAVGIVAAQLGVTPAVWDVYATRAETRREHLQELLARLRMAQFGRQHYRVLIESLLPPVIAL</sequence>
<name>A0A6J5GVZ3_9BURK</name>
<protein>
    <recommendedName>
        <fullName evidence="1">DUF4158 domain-containing protein</fullName>
    </recommendedName>
</protein>
<dbReference type="AlphaFoldDB" id="A0A6J5GVZ3"/>
<evidence type="ECO:0000313" key="3">
    <source>
        <dbReference type="Proteomes" id="UP000494252"/>
    </source>
</evidence>
<proteinExistence type="predicted"/>
<reference evidence="2 3" key="1">
    <citation type="submission" date="2020-04" db="EMBL/GenBank/DDBJ databases">
        <authorList>
            <person name="De Canck E."/>
        </authorList>
    </citation>
    <scope>NUCLEOTIDE SEQUENCE [LARGE SCALE GENOMIC DNA]</scope>
    <source>
        <strain evidence="2 3">LMG 27177</strain>
    </source>
</reference>
<gene>
    <name evidence="2" type="ORF">LMG27177_06295</name>
</gene>